<evidence type="ECO:0000256" key="2">
    <source>
        <dbReference type="ARBA" id="ARBA00007441"/>
    </source>
</evidence>
<keyword evidence="10" id="KW-1185">Reference proteome</keyword>
<accession>A0A0D6J9C4</accession>
<evidence type="ECO:0000313" key="9">
    <source>
        <dbReference type="EMBL" id="CPR14664.1"/>
    </source>
</evidence>
<dbReference type="EC" id="2.6.1.-" evidence="7"/>
<evidence type="ECO:0000256" key="7">
    <source>
        <dbReference type="RuleBase" id="RU000481"/>
    </source>
</evidence>
<evidence type="ECO:0000256" key="3">
    <source>
        <dbReference type="ARBA" id="ARBA00022576"/>
    </source>
</evidence>
<dbReference type="PANTHER" id="PTHR46383:SF2">
    <property type="entry name" value="AMINOTRANSFERASE"/>
    <property type="match status" value="1"/>
</dbReference>
<name>A0A0D6J9C4_9HYPH</name>
<dbReference type="GO" id="GO:0030170">
    <property type="term" value="F:pyridoxal phosphate binding"/>
    <property type="evidence" value="ECO:0007669"/>
    <property type="project" value="InterPro"/>
</dbReference>
<comment type="cofactor">
    <cofactor evidence="1 7">
        <name>pyridoxal 5'-phosphate</name>
        <dbReference type="ChEBI" id="CHEBI:597326"/>
    </cofactor>
</comment>
<sequence length="409" mass="44540">MSGDDLKSASNVRPMPASTVRDAIPGRLAAARRSEIDSFIVMDVMRAAAAKEAAGERVIHMEVGQPATPAPKAAREALRQALDDNSLGYTLALGMEPLRARIAQHYQDTYGVDVPAERIIVTTGSSAGFILAFLALFDHGDTVALPSPGYPCYRQILRALGQQPVMIETGPNTRWMPTPEAVEAAHSEKGIRGLLIASPANPTGTMLEPERLSEICATCQRLGLWFISDEIYHGLTYEAPAATALAHNDDAIVINSFSKYFSMTGWRVGWMVVPDRLVRTIERLAQNLYISAPAASQIAALGAFDGMEELEANKRVYAENRELLLAGLPKVGFDRIVPADGAFYLYCDVSHLTDDSPSFAARMLNDIGVAATPGLDFDTERGAQYLRFSYAGATSDMEEAVKRLTNWRR</sequence>
<dbReference type="Pfam" id="PF00155">
    <property type="entry name" value="Aminotran_1_2"/>
    <property type="match status" value="1"/>
</dbReference>
<dbReference type="KEGG" id="fiy:BN1229_v1_0017"/>
<keyword evidence="5" id="KW-0663">Pyridoxal phosphate</keyword>
<gene>
    <name evidence="9" type="ORF">YBN1229_v1_0017</name>
</gene>
<dbReference type="Gene3D" id="3.40.640.10">
    <property type="entry name" value="Type I PLP-dependent aspartate aminotransferase-like (Major domain)"/>
    <property type="match status" value="1"/>
</dbReference>
<dbReference type="Proteomes" id="UP000033187">
    <property type="component" value="Chromosome 1"/>
</dbReference>
<dbReference type="InterPro" id="IPR015421">
    <property type="entry name" value="PyrdxlP-dep_Trfase_major"/>
</dbReference>
<evidence type="ECO:0000259" key="8">
    <source>
        <dbReference type="Pfam" id="PF00155"/>
    </source>
</evidence>
<dbReference type="AlphaFoldDB" id="A0A0D6J9C4"/>
<feature type="domain" description="Aminotransferase class I/classII large" evidence="8">
    <location>
        <begin position="58"/>
        <end position="404"/>
    </location>
</feature>
<evidence type="ECO:0000256" key="4">
    <source>
        <dbReference type="ARBA" id="ARBA00022679"/>
    </source>
</evidence>
<evidence type="ECO:0000313" key="10">
    <source>
        <dbReference type="Proteomes" id="UP000033187"/>
    </source>
</evidence>
<dbReference type="PRINTS" id="PR00753">
    <property type="entry name" value="ACCSYNTHASE"/>
</dbReference>
<protein>
    <recommendedName>
        <fullName evidence="7">Aminotransferase</fullName>
        <ecNumber evidence="7">2.6.1.-</ecNumber>
    </recommendedName>
</protein>
<dbReference type="PROSITE" id="PS00105">
    <property type="entry name" value="AA_TRANSFER_CLASS_1"/>
    <property type="match status" value="1"/>
</dbReference>
<evidence type="ECO:0000256" key="6">
    <source>
        <dbReference type="ARBA" id="ARBA00049185"/>
    </source>
</evidence>
<dbReference type="PANTHER" id="PTHR46383">
    <property type="entry name" value="ASPARTATE AMINOTRANSFERASE"/>
    <property type="match status" value="1"/>
</dbReference>
<evidence type="ECO:0000256" key="1">
    <source>
        <dbReference type="ARBA" id="ARBA00001933"/>
    </source>
</evidence>
<keyword evidence="4 7" id="KW-0808">Transferase</keyword>
<dbReference type="CDD" id="cd00609">
    <property type="entry name" value="AAT_like"/>
    <property type="match status" value="1"/>
</dbReference>
<dbReference type="EMBL" id="LN829119">
    <property type="protein sequence ID" value="CPR14664.1"/>
    <property type="molecule type" value="Genomic_DNA"/>
</dbReference>
<reference evidence="10" key="1">
    <citation type="submission" date="2015-02" db="EMBL/GenBank/DDBJ databases">
        <authorList>
            <person name="Chooi Y.-H."/>
        </authorList>
    </citation>
    <scope>NUCLEOTIDE SEQUENCE [LARGE SCALE GENOMIC DNA]</scope>
    <source>
        <strain evidence="10">strain Y</strain>
    </source>
</reference>
<dbReference type="InterPro" id="IPR050596">
    <property type="entry name" value="AspAT/PAT-like"/>
</dbReference>
<dbReference type="InterPro" id="IPR004839">
    <property type="entry name" value="Aminotransferase_I/II_large"/>
</dbReference>
<dbReference type="InterPro" id="IPR015424">
    <property type="entry name" value="PyrdxlP-dep_Trfase"/>
</dbReference>
<dbReference type="InterPro" id="IPR004838">
    <property type="entry name" value="NHTrfase_class1_PyrdxlP-BS"/>
</dbReference>
<comment type="similarity">
    <text evidence="2 7">Belongs to the class-I pyridoxal-phosphate-dependent aminotransferase family.</text>
</comment>
<organism evidence="9 10">
    <name type="scientific">Candidatus Filomicrobium marinum</name>
    <dbReference type="NCBI Taxonomy" id="1608628"/>
    <lineage>
        <taxon>Bacteria</taxon>
        <taxon>Pseudomonadati</taxon>
        <taxon>Pseudomonadota</taxon>
        <taxon>Alphaproteobacteria</taxon>
        <taxon>Hyphomicrobiales</taxon>
        <taxon>Hyphomicrobiaceae</taxon>
        <taxon>Filomicrobium</taxon>
    </lineage>
</organism>
<comment type="catalytic activity">
    <reaction evidence="6">
        <text>L-aspartate + 2-oxoglutarate = oxaloacetate + L-glutamate</text>
        <dbReference type="Rhea" id="RHEA:21824"/>
        <dbReference type="ChEBI" id="CHEBI:16452"/>
        <dbReference type="ChEBI" id="CHEBI:16810"/>
        <dbReference type="ChEBI" id="CHEBI:29985"/>
        <dbReference type="ChEBI" id="CHEBI:29991"/>
        <dbReference type="EC" id="2.6.1.1"/>
    </reaction>
</comment>
<keyword evidence="3 7" id="KW-0032">Aminotransferase</keyword>
<dbReference type="GO" id="GO:0006520">
    <property type="term" value="P:amino acid metabolic process"/>
    <property type="evidence" value="ECO:0007669"/>
    <property type="project" value="InterPro"/>
</dbReference>
<evidence type="ECO:0000256" key="5">
    <source>
        <dbReference type="ARBA" id="ARBA00022898"/>
    </source>
</evidence>
<dbReference type="KEGG" id="fil:BN1229_v1_0017"/>
<dbReference type="SUPFAM" id="SSF53383">
    <property type="entry name" value="PLP-dependent transferases"/>
    <property type="match status" value="1"/>
</dbReference>
<proteinExistence type="inferred from homology"/>
<dbReference type="GO" id="GO:0004069">
    <property type="term" value="F:L-aspartate:2-oxoglutarate aminotransferase activity"/>
    <property type="evidence" value="ECO:0007669"/>
    <property type="project" value="UniProtKB-EC"/>
</dbReference>